<feature type="compositionally biased region" description="Polar residues" evidence="1">
    <location>
        <begin position="45"/>
        <end position="58"/>
    </location>
</feature>
<proteinExistence type="predicted"/>
<evidence type="ECO:0000313" key="2">
    <source>
        <dbReference type="EMBL" id="KAJ3596263.1"/>
    </source>
</evidence>
<dbReference type="EMBL" id="JANIIK010000110">
    <property type="protein sequence ID" value="KAJ3596263.1"/>
    <property type="molecule type" value="Genomic_DNA"/>
</dbReference>
<gene>
    <name evidence="2" type="ORF">NHX12_002672</name>
</gene>
<accession>A0A9Q0IFM9</accession>
<sequence length="64" mass="6946">MPAWLPSAPPADSRSVHKELHFAQSPKASAARRPSGLAGKLANKLTRTQSKAHTNATHYRSEIN</sequence>
<evidence type="ECO:0000256" key="1">
    <source>
        <dbReference type="SAM" id="MobiDB-lite"/>
    </source>
</evidence>
<dbReference type="AlphaFoldDB" id="A0A9Q0IFM9"/>
<feature type="non-terminal residue" evidence="2">
    <location>
        <position position="64"/>
    </location>
</feature>
<reference evidence="2" key="1">
    <citation type="submission" date="2022-07" db="EMBL/GenBank/DDBJ databases">
        <title>Chromosome-level genome of Muraenolepis orangiensis.</title>
        <authorList>
            <person name="Kim J."/>
        </authorList>
    </citation>
    <scope>NUCLEOTIDE SEQUENCE</scope>
    <source>
        <strain evidence="2">KU_S4_2022</strain>
        <tissue evidence="2">Muscle</tissue>
    </source>
</reference>
<name>A0A9Q0IFM9_9TELE</name>
<dbReference type="Proteomes" id="UP001148018">
    <property type="component" value="Unassembled WGS sequence"/>
</dbReference>
<comment type="caution">
    <text evidence="2">The sequence shown here is derived from an EMBL/GenBank/DDBJ whole genome shotgun (WGS) entry which is preliminary data.</text>
</comment>
<keyword evidence="3" id="KW-1185">Reference proteome</keyword>
<organism evidence="2 3">
    <name type="scientific">Muraenolepis orangiensis</name>
    <name type="common">Patagonian moray cod</name>
    <dbReference type="NCBI Taxonomy" id="630683"/>
    <lineage>
        <taxon>Eukaryota</taxon>
        <taxon>Metazoa</taxon>
        <taxon>Chordata</taxon>
        <taxon>Craniata</taxon>
        <taxon>Vertebrata</taxon>
        <taxon>Euteleostomi</taxon>
        <taxon>Actinopterygii</taxon>
        <taxon>Neopterygii</taxon>
        <taxon>Teleostei</taxon>
        <taxon>Neoteleostei</taxon>
        <taxon>Acanthomorphata</taxon>
        <taxon>Zeiogadaria</taxon>
        <taxon>Gadariae</taxon>
        <taxon>Gadiformes</taxon>
        <taxon>Muraenolepidoidei</taxon>
        <taxon>Muraenolepididae</taxon>
        <taxon>Muraenolepis</taxon>
    </lineage>
</organism>
<protein>
    <submittedName>
        <fullName evidence="2">Uncharacterized protein</fullName>
    </submittedName>
</protein>
<evidence type="ECO:0000313" key="3">
    <source>
        <dbReference type="Proteomes" id="UP001148018"/>
    </source>
</evidence>
<feature type="region of interest" description="Disordered" evidence="1">
    <location>
        <begin position="1"/>
        <end position="64"/>
    </location>
</feature>